<feature type="compositionally biased region" description="Polar residues" evidence="1">
    <location>
        <begin position="13"/>
        <end position="35"/>
    </location>
</feature>
<reference evidence="2" key="1">
    <citation type="submission" date="2020-10" db="EMBL/GenBank/DDBJ databases">
        <authorList>
            <person name="Han B."/>
            <person name="Lu T."/>
            <person name="Zhao Q."/>
            <person name="Huang X."/>
            <person name="Zhao Y."/>
        </authorList>
    </citation>
    <scope>NUCLEOTIDE SEQUENCE</scope>
</reference>
<protein>
    <submittedName>
        <fullName evidence="2">Uncharacterized protein</fullName>
    </submittedName>
</protein>
<keyword evidence="3" id="KW-1185">Reference proteome</keyword>
<name>A0A811SBE1_9POAL</name>
<dbReference type="AlphaFoldDB" id="A0A811SBE1"/>
<comment type="caution">
    <text evidence="2">The sequence shown here is derived from an EMBL/GenBank/DDBJ whole genome shotgun (WGS) entry which is preliminary data.</text>
</comment>
<evidence type="ECO:0000313" key="2">
    <source>
        <dbReference type="EMBL" id="CAD6338782.1"/>
    </source>
</evidence>
<feature type="region of interest" description="Disordered" evidence="1">
    <location>
        <begin position="1"/>
        <end position="43"/>
    </location>
</feature>
<evidence type="ECO:0000256" key="1">
    <source>
        <dbReference type="SAM" id="MobiDB-lite"/>
    </source>
</evidence>
<dbReference type="EMBL" id="CAJGYO010000019">
    <property type="protein sequence ID" value="CAD6338782.1"/>
    <property type="molecule type" value="Genomic_DNA"/>
</dbReference>
<gene>
    <name evidence="2" type="ORF">NCGR_LOCUS62880</name>
</gene>
<accession>A0A811SBE1</accession>
<proteinExistence type="predicted"/>
<organism evidence="2 3">
    <name type="scientific">Miscanthus lutarioriparius</name>
    <dbReference type="NCBI Taxonomy" id="422564"/>
    <lineage>
        <taxon>Eukaryota</taxon>
        <taxon>Viridiplantae</taxon>
        <taxon>Streptophyta</taxon>
        <taxon>Embryophyta</taxon>
        <taxon>Tracheophyta</taxon>
        <taxon>Spermatophyta</taxon>
        <taxon>Magnoliopsida</taxon>
        <taxon>Liliopsida</taxon>
        <taxon>Poales</taxon>
        <taxon>Poaceae</taxon>
        <taxon>PACMAD clade</taxon>
        <taxon>Panicoideae</taxon>
        <taxon>Andropogonodae</taxon>
        <taxon>Andropogoneae</taxon>
        <taxon>Saccharinae</taxon>
        <taxon>Miscanthus</taxon>
    </lineage>
</organism>
<dbReference type="Proteomes" id="UP000604825">
    <property type="component" value="Unassembled WGS sequence"/>
</dbReference>
<sequence>MAPPPPDRSPNPSLTEASPAPSATPNHHSGDSGKSLSPDAAPFFLHSAGRSKSMRWDDFSLSDDSDGSDDEQRPSYLDIARRGLSTSSPAVSPATAEGAPQATTRCGTNDITISAALDAIVAEAEIDGNDIILRHFFPENFIILCASQDVRDCVLAASPLPLGATSLVLRLAHAELSVLKFRVSLVIDLT</sequence>
<evidence type="ECO:0000313" key="3">
    <source>
        <dbReference type="Proteomes" id="UP000604825"/>
    </source>
</evidence>